<evidence type="ECO:0000256" key="12">
    <source>
        <dbReference type="ARBA" id="ARBA00023098"/>
    </source>
</evidence>
<dbReference type="GO" id="GO:0060228">
    <property type="term" value="F:phosphatidylcholine-sterol O-acyltransferase activator activity"/>
    <property type="evidence" value="ECO:0007669"/>
    <property type="project" value="TreeGrafter"/>
</dbReference>
<evidence type="ECO:0000256" key="2">
    <source>
        <dbReference type="ARBA" id="ARBA00008788"/>
    </source>
</evidence>
<evidence type="ECO:0000256" key="13">
    <source>
        <dbReference type="ARBA" id="ARBA00023166"/>
    </source>
</evidence>
<sequence>MCPAGQLEQDFTLQYGYKNGERRRSAHHKSSDAERRGDELLRQRINSTMKVLVVLALALFSVCNANLLWQDPPRTNLDMVKDAFWDYVAKATLTAEDSLEQIRQSELGQEMNTRISQSADTVNQYIVSLQNQLAPFTQDFMTSFSQEAEQLKARLERDLTAVSDNLQPYAEEMLANLQKQVEELKKEAAPYAMDPGALKAVVVQKSQELKEQVAKSMSELQAQMVPHSEEMKQKIEQSLEEFQRTMIPLAQSFETQMSQKTQELQQSLAPYGEELKAKLDASAQDAQAQLAALWESFTKKTQ</sequence>
<dbReference type="InterPro" id="IPR000074">
    <property type="entry name" value="ApoA_E"/>
</dbReference>
<keyword evidence="12" id="KW-0443">Lipid metabolism</keyword>
<dbReference type="GO" id="GO:0042157">
    <property type="term" value="P:lipoprotein metabolic process"/>
    <property type="evidence" value="ECO:0007669"/>
    <property type="project" value="InterPro"/>
</dbReference>
<dbReference type="GO" id="GO:0034362">
    <property type="term" value="C:low-density lipoprotein particle"/>
    <property type="evidence" value="ECO:0007669"/>
    <property type="project" value="TreeGrafter"/>
</dbReference>
<evidence type="ECO:0000256" key="5">
    <source>
        <dbReference type="ARBA" id="ARBA00022513"/>
    </source>
</evidence>
<evidence type="ECO:0000256" key="14">
    <source>
        <dbReference type="ARBA" id="ARBA00023221"/>
    </source>
</evidence>
<dbReference type="FunFam" id="1.20.120.20:FF:000007">
    <property type="entry name" value="Apolipoprotein A-IV a"/>
    <property type="match status" value="1"/>
</dbReference>
<keyword evidence="22" id="KW-1185">Reference proteome</keyword>
<dbReference type="GO" id="GO:0042627">
    <property type="term" value="C:chylomicron"/>
    <property type="evidence" value="ECO:0007669"/>
    <property type="project" value="UniProtKB-KW"/>
</dbReference>
<dbReference type="Proteomes" id="UP001187415">
    <property type="component" value="Unassembled WGS sequence"/>
</dbReference>
<keyword evidence="11" id="KW-0445">Lipid transport</keyword>
<dbReference type="Pfam" id="PF01442">
    <property type="entry name" value="Apolipoprotein"/>
    <property type="match status" value="1"/>
</dbReference>
<keyword evidence="5" id="KW-0162">Chylomicron</keyword>
<comment type="caution">
    <text evidence="21">The sequence shown here is derived from an EMBL/GenBank/DDBJ whole genome shotgun (WGS) entry which is preliminary data.</text>
</comment>
<evidence type="ECO:0000256" key="19">
    <source>
        <dbReference type="SAM" id="Coils"/>
    </source>
</evidence>
<evidence type="ECO:0000256" key="7">
    <source>
        <dbReference type="ARBA" id="ARBA00022548"/>
    </source>
</evidence>
<dbReference type="PANTHER" id="PTHR18976:SF1">
    <property type="entry name" value="APOLIPOPROTEIN A-IV"/>
    <property type="match status" value="1"/>
</dbReference>
<keyword evidence="4" id="KW-0813">Transport</keyword>
<organism evidence="21 22">
    <name type="scientific">Channa striata</name>
    <name type="common">Snakehead murrel</name>
    <name type="synonym">Ophicephalus striatus</name>
    <dbReference type="NCBI Taxonomy" id="64152"/>
    <lineage>
        <taxon>Eukaryota</taxon>
        <taxon>Metazoa</taxon>
        <taxon>Chordata</taxon>
        <taxon>Craniata</taxon>
        <taxon>Vertebrata</taxon>
        <taxon>Euteleostomi</taxon>
        <taxon>Actinopterygii</taxon>
        <taxon>Neopterygii</taxon>
        <taxon>Teleostei</taxon>
        <taxon>Neoteleostei</taxon>
        <taxon>Acanthomorphata</taxon>
        <taxon>Anabantaria</taxon>
        <taxon>Anabantiformes</taxon>
        <taxon>Channoidei</taxon>
        <taxon>Channidae</taxon>
        <taxon>Channa</taxon>
    </lineage>
</organism>
<proteinExistence type="inferred from homology"/>
<accession>A0AA88M811</accession>
<evidence type="ECO:0000256" key="20">
    <source>
        <dbReference type="SAM" id="Phobius"/>
    </source>
</evidence>
<dbReference type="GO" id="GO:0034361">
    <property type="term" value="C:very-low-density lipoprotein particle"/>
    <property type="evidence" value="ECO:0007669"/>
    <property type="project" value="TreeGrafter"/>
</dbReference>
<feature type="transmembrane region" description="Helical" evidence="20">
    <location>
        <begin position="51"/>
        <end position="69"/>
    </location>
</feature>
<keyword evidence="6" id="KW-0964">Secreted</keyword>
<evidence type="ECO:0000256" key="15">
    <source>
        <dbReference type="ARBA" id="ARBA00037506"/>
    </source>
</evidence>
<dbReference type="GO" id="GO:0034364">
    <property type="term" value="C:high-density lipoprotein particle"/>
    <property type="evidence" value="ECO:0007669"/>
    <property type="project" value="UniProtKB-KW"/>
</dbReference>
<evidence type="ECO:0000256" key="4">
    <source>
        <dbReference type="ARBA" id="ARBA00022448"/>
    </source>
</evidence>
<dbReference type="EMBL" id="JAUPFM010000014">
    <property type="protein sequence ID" value="KAK2830653.1"/>
    <property type="molecule type" value="Genomic_DNA"/>
</dbReference>
<evidence type="ECO:0000256" key="3">
    <source>
        <dbReference type="ARBA" id="ARBA00011738"/>
    </source>
</evidence>
<dbReference type="GO" id="GO:0033344">
    <property type="term" value="P:cholesterol efflux"/>
    <property type="evidence" value="ECO:0007669"/>
    <property type="project" value="TreeGrafter"/>
</dbReference>
<dbReference type="GO" id="GO:0033700">
    <property type="term" value="P:phospholipid efflux"/>
    <property type="evidence" value="ECO:0007669"/>
    <property type="project" value="TreeGrafter"/>
</dbReference>
<dbReference type="InterPro" id="IPR050163">
    <property type="entry name" value="Apolipoprotein_A1/A4/E"/>
</dbReference>
<comment type="similarity">
    <text evidence="2">Belongs to the apolipoprotein A1/A4/E family.</text>
</comment>
<dbReference type="GO" id="GO:0055090">
    <property type="term" value="P:acylglycerol homeostasis"/>
    <property type="evidence" value="ECO:0007669"/>
    <property type="project" value="TreeGrafter"/>
</dbReference>
<reference evidence="21" key="1">
    <citation type="submission" date="2023-07" db="EMBL/GenBank/DDBJ databases">
        <title>Chromosome-level Genome Assembly of Striped Snakehead (Channa striata).</title>
        <authorList>
            <person name="Liu H."/>
        </authorList>
    </citation>
    <scope>NUCLEOTIDE SEQUENCE</scope>
    <source>
        <strain evidence="21">Gz</strain>
        <tissue evidence="21">Muscle</tissue>
    </source>
</reference>
<comment type="function">
    <text evidence="16">May have a role in chylomicrons and VLDL secretion and catabolism. Required for efficient activation of lipoprotein lipase by ApoC-II; potent activator of LCAT. Apoa-IV is a major component of HDL and chylomicrons.</text>
</comment>
<evidence type="ECO:0000256" key="17">
    <source>
        <dbReference type="ARBA" id="ARBA00041197"/>
    </source>
</evidence>
<evidence type="ECO:0000256" key="6">
    <source>
        <dbReference type="ARBA" id="ARBA00022525"/>
    </source>
</evidence>
<dbReference type="GO" id="GO:1903561">
    <property type="term" value="C:extracellular vesicle"/>
    <property type="evidence" value="ECO:0007669"/>
    <property type="project" value="TreeGrafter"/>
</dbReference>
<evidence type="ECO:0000256" key="10">
    <source>
        <dbReference type="ARBA" id="ARBA00022850"/>
    </source>
</evidence>
<comment type="function">
    <text evidence="15">Participates in the reverse transport of cholesterol from tissues to the liver for excretion by promoting cholesterol efflux from tissues and by acting as a cofactor for the lecithin cholesterol acyltransferase (LCAT).</text>
</comment>
<keyword evidence="20" id="KW-1133">Transmembrane helix</keyword>
<keyword evidence="10" id="KW-0345">HDL</keyword>
<dbReference type="AlphaFoldDB" id="A0AA88M811"/>
<keyword evidence="14" id="KW-0753">Steroid metabolism</keyword>
<dbReference type="SUPFAM" id="SSF58113">
    <property type="entry name" value="Apolipoprotein A-I"/>
    <property type="match status" value="1"/>
</dbReference>
<evidence type="ECO:0000313" key="21">
    <source>
        <dbReference type="EMBL" id="KAK2830653.1"/>
    </source>
</evidence>
<evidence type="ECO:0000256" key="1">
    <source>
        <dbReference type="ARBA" id="ARBA00004613"/>
    </source>
</evidence>
<keyword evidence="7" id="KW-0153">Cholesterol metabolism</keyword>
<keyword evidence="9" id="KW-0677">Repeat</keyword>
<keyword evidence="13" id="KW-1207">Sterol metabolism</keyword>
<dbReference type="PANTHER" id="PTHR18976">
    <property type="entry name" value="APOLIPOPROTEIN"/>
    <property type="match status" value="1"/>
</dbReference>
<dbReference type="Gene3D" id="1.20.120.20">
    <property type="entry name" value="Apolipoprotein"/>
    <property type="match status" value="1"/>
</dbReference>
<name>A0AA88M811_CHASR</name>
<evidence type="ECO:0000256" key="9">
    <source>
        <dbReference type="ARBA" id="ARBA00022737"/>
    </source>
</evidence>
<evidence type="ECO:0000256" key="18">
    <source>
        <dbReference type="ARBA" id="ARBA00042591"/>
    </source>
</evidence>
<protein>
    <recommendedName>
        <fullName evidence="17">Apolipoprotein A-IV</fullName>
    </recommendedName>
    <alternativeName>
        <fullName evidence="18">Apolipoprotein A4</fullName>
    </alternativeName>
</protein>
<evidence type="ECO:0000256" key="8">
    <source>
        <dbReference type="ARBA" id="ARBA00022729"/>
    </source>
</evidence>
<keyword evidence="20" id="KW-0472">Membrane</keyword>
<dbReference type="GO" id="GO:0005543">
    <property type="term" value="F:phospholipid binding"/>
    <property type="evidence" value="ECO:0007669"/>
    <property type="project" value="TreeGrafter"/>
</dbReference>
<feature type="coiled-coil region" evidence="19">
    <location>
        <begin position="145"/>
        <end position="223"/>
    </location>
</feature>
<evidence type="ECO:0000256" key="11">
    <source>
        <dbReference type="ARBA" id="ARBA00023055"/>
    </source>
</evidence>
<comment type="subunit">
    <text evidence="3">Homodimer.</text>
</comment>
<evidence type="ECO:0000256" key="16">
    <source>
        <dbReference type="ARBA" id="ARBA00037735"/>
    </source>
</evidence>
<keyword evidence="8" id="KW-0732">Signal</keyword>
<evidence type="ECO:0000313" key="22">
    <source>
        <dbReference type="Proteomes" id="UP001187415"/>
    </source>
</evidence>
<comment type="subcellular location">
    <subcellularLocation>
        <location evidence="1">Secreted</location>
    </subcellularLocation>
</comment>
<dbReference type="GO" id="GO:0008203">
    <property type="term" value="P:cholesterol metabolic process"/>
    <property type="evidence" value="ECO:0007669"/>
    <property type="project" value="UniProtKB-KW"/>
</dbReference>
<dbReference type="GO" id="GO:0120020">
    <property type="term" value="F:cholesterol transfer activity"/>
    <property type="evidence" value="ECO:0007669"/>
    <property type="project" value="TreeGrafter"/>
</dbReference>
<keyword evidence="19" id="KW-0175">Coiled coil</keyword>
<gene>
    <name evidence="21" type="ORF">Q5P01_018584</name>
</gene>
<dbReference type="Gene3D" id="1.20.5.1230">
    <property type="entry name" value="Apolipoprotein A-I"/>
    <property type="match status" value="1"/>
</dbReference>
<keyword evidence="20" id="KW-0812">Transmembrane</keyword>